<reference evidence="2" key="1">
    <citation type="submission" date="2021-01" db="EMBL/GenBank/DDBJ databases">
        <authorList>
            <person name="Corre E."/>
            <person name="Pelletier E."/>
            <person name="Niang G."/>
            <person name="Scheremetjew M."/>
            <person name="Finn R."/>
            <person name="Kale V."/>
            <person name="Holt S."/>
            <person name="Cochrane G."/>
            <person name="Meng A."/>
            <person name="Brown T."/>
            <person name="Cohen L."/>
        </authorList>
    </citation>
    <scope>NUCLEOTIDE SEQUENCE</scope>
    <source>
        <strain evidence="2">CCMP3303</strain>
    </source>
</reference>
<evidence type="ECO:0008006" key="3">
    <source>
        <dbReference type="Google" id="ProtNLM"/>
    </source>
</evidence>
<organism evidence="2">
    <name type="scientific">Minutocellus polymorphus</name>
    <dbReference type="NCBI Taxonomy" id="265543"/>
    <lineage>
        <taxon>Eukaryota</taxon>
        <taxon>Sar</taxon>
        <taxon>Stramenopiles</taxon>
        <taxon>Ochrophyta</taxon>
        <taxon>Bacillariophyta</taxon>
        <taxon>Mediophyceae</taxon>
        <taxon>Cymatosirophycidae</taxon>
        <taxon>Cymatosirales</taxon>
        <taxon>Cymatosiraceae</taxon>
        <taxon>Minutocellus</taxon>
    </lineage>
</organism>
<dbReference type="EMBL" id="HBEJ01006506">
    <property type="protein sequence ID" value="CAD8366280.1"/>
    <property type="molecule type" value="Transcribed_RNA"/>
</dbReference>
<keyword evidence="1" id="KW-0732">Signal</keyword>
<dbReference type="AlphaFoldDB" id="A0A7S0AL38"/>
<name>A0A7S0AL38_9STRA</name>
<proteinExistence type="predicted"/>
<evidence type="ECO:0000256" key="1">
    <source>
        <dbReference type="SAM" id="SignalP"/>
    </source>
</evidence>
<evidence type="ECO:0000313" key="2">
    <source>
        <dbReference type="EMBL" id="CAD8366280.1"/>
    </source>
</evidence>
<accession>A0A7S0AL38</accession>
<feature type="signal peptide" evidence="1">
    <location>
        <begin position="1"/>
        <end position="28"/>
    </location>
</feature>
<feature type="chain" id="PRO_5030868596" description="PSI domain-containing protein" evidence="1">
    <location>
        <begin position="29"/>
        <end position="182"/>
    </location>
</feature>
<protein>
    <recommendedName>
        <fullName evidence="3">PSI domain-containing protein</fullName>
    </recommendedName>
</protein>
<sequence length="182" mass="19795">MGFPRDTYFISLSALLLLIIAPLRLATANLADHEVPPAADQPEHLRLHYKMVADNHLKQCLVNSDQTSCEDISVCTWCHAPGKATTGLCFPTMYASVAQCDQWDDMDTKCLMAGLPDNDSEEPHDLCSKATDGEGEACIWCNVAFGAGVCMDATQAQAAGRWLSCDGRFDSNIVELAPIDNQ</sequence>
<gene>
    <name evidence="2" type="ORF">MPOL1434_LOCUS3841</name>
</gene>